<dbReference type="EMBL" id="VSRR010003510">
    <property type="protein sequence ID" value="MPC36407.1"/>
    <property type="molecule type" value="Genomic_DNA"/>
</dbReference>
<dbReference type="Proteomes" id="UP000324222">
    <property type="component" value="Unassembled WGS sequence"/>
</dbReference>
<organism evidence="1 2">
    <name type="scientific">Portunus trituberculatus</name>
    <name type="common">Swimming crab</name>
    <name type="synonym">Neptunus trituberculatus</name>
    <dbReference type="NCBI Taxonomy" id="210409"/>
    <lineage>
        <taxon>Eukaryota</taxon>
        <taxon>Metazoa</taxon>
        <taxon>Ecdysozoa</taxon>
        <taxon>Arthropoda</taxon>
        <taxon>Crustacea</taxon>
        <taxon>Multicrustacea</taxon>
        <taxon>Malacostraca</taxon>
        <taxon>Eumalacostraca</taxon>
        <taxon>Eucarida</taxon>
        <taxon>Decapoda</taxon>
        <taxon>Pleocyemata</taxon>
        <taxon>Brachyura</taxon>
        <taxon>Eubrachyura</taxon>
        <taxon>Portunoidea</taxon>
        <taxon>Portunidae</taxon>
        <taxon>Portuninae</taxon>
        <taxon>Portunus</taxon>
    </lineage>
</organism>
<keyword evidence="2" id="KW-1185">Reference proteome</keyword>
<gene>
    <name evidence="1" type="ORF">E2C01_029864</name>
</gene>
<evidence type="ECO:0000313" key="2">
    <source>
        <dbReference type="Proteomes" id="UP000324222"/>
    </source>
</evidence>
<protein>
    <submittedName>
        <fullName evidence="1">Uncharacterized protein</fullName>
    </submittedName>
</protein>
<name>A0A5B7ET52_PORTR</name>
<proteinExistence type="predicted"/>
<sequence length="128" mass="14343">MAKWYETTENVLCLKYTCPLHALNVRQPWLVAARRGRGRPFPSLTGMTLSQGGIRCRVAVFFACERLAPEVPYCGERVRIRDHGVSSKGVAYDTGGAPSLYLTRLPARFITGEAYTARVTQQPWKAPR</sequence>
<accession>A0A5B7ET52</accession>
<dbReference type="AlphaFoldDB" id="A0A5B7ET52"/>
<comment type="caution">
    <text evidence="1">The sequence shown here is derived from an EMBL/GenBank/DDBJ whole genome shotgun (WGS) entry which is preliminary data.</text>
</comment>
<reference evidence="1 2" key="1">
    <citation type="submission" date="2019-05" db="EMBL/GenBank/DDBJ databases">
        <title>Another draft genome of Portunus trituberculatus and its Hox gene families provides insights of decapod evolution.</title>
        <authorList>
            <person name="Jeong J.-H."/>
            <person name="Song I."/>
            <person name="Kim S."/>
            <person name="Choi T."/>
            <person name="Kim D."/>
            <person name="Ryu S."/>
            <person name="Kim W."/>
        </authorList>
    </citation>
    <scope>NUCLEOTIDE SEQUENCE [LARGE SCALE GENOMIC DNA]</scope>
    <source>
        <tissue evidence="1">Muscle</tissue>
    </source>
</reference>
<evidence type="ECO:0000313" key="1">
    <source>
        <dbReference type="EMBL" id="MPC36407.1"/>
    </source>
</evidence>